<comment type="caution">
    <text evidence="1">The sequence shown here is derived from an EMBL/GenBank/DDBJ whole genome shotgun (WGS) entry which is preliminary data.</text>
</comment>
<evidence type="ECO:0000313" key="2">
    <source>
        <dbReference type="Proteomes" id="UP001596395"/>
    </source>
</evidence>
<dbReference type="EMBL" id="JBHSXN010000001">
    <property type="protein sequence ID" value="MFC6951409.1"/>
    <property type="molecule type" value="Genomic_DNA"/>
</dbReference>
<name>A0ABD5V7N3_9EURY</name>
<protein>
    <recommendedName>
        <fullName evidence="3">DUF4352 domain-containing protein</fullName>
    </recommendedName>
</protein>
<reference evidence="1 2" key="1">
    <citation type="journal article" date="2019" name="Int. J. Syst. Evol. Microbiol.">
        <title>The Global Catalogue of Microorganisms (GCM) 10K type strain sequencing project: providing services to taxonomists for standard genome sequencing and annotation.</title>
        <authorList>
            <consortium name="The Broad Institute Genomics Platform"/>
            <consortium name="The Broad Institute Genome Sequencing Center for Infectious Disease"/>
            <person name="Wu L."/>
            <person name="Ma J."/>
        </authorList>
    </citation>
    <scope>NUCLEOTIDE SEQUENCE [LARGE SCALE GENOMIC DNA]</scope>
    <source>
        <strain evidence="1 2">GX26</strain>
    </source>
</reference>
<dbReference type="AlphaFoldDB" id="A0ABD5V7N3"/>
<keyword evidence="2" id="KW-1185">Reference proteome</keyword>
<dbReference type="Proteomes" id="UP001596395">
    <property type="component" value="Unassembled WGS sequence"/>
</dbReference>
<organism evidence="1 2">
    <name type="scientific">Halorubellus litoreus</name>
    <dbReference type="NCBI Taxonomy" id="755308"/>
    <lineage>
        <taxon>Archaea</taxon>
        <taxon>Methanobacteriati</taxon>
        <taxon>Methanobacteriota</taxon>
        <taxon>Stenosarchaea group</taxon>
        <taxon>Halobacteria</taxon>
        <taxon>Halobacteriales</taxon>
        <taxon>Halorubellaceae</taxon>
        <taxon>Halorubellus</taxon>
    </lineage>
</organism>
<accession>A0ABD5V7N3</accession>
<proteinExistence type="predicted"/>
<evidence type="ECO:0000313" key="1">
    <source>
        <dbReference type="EMBL" id="MFC6951409.1"/>
    </source>
</evidence>
<gene>
    <name evidence="1" type="ORF">ACFQGB_00915</name>
</gene>
<evidence type="ECO:0008006" key="3">
    <source>
        <dbReference type="Google" id="ProtNLM"/>
    </source>
</evidence>
<sequence>MSSNRRVVGVLVAAALVALAGCSTAGVDTPTFAPTTTDSAAPATTTAGDDTYALGERVELDQDNATVEVRVVDYEFVESYERATDDGGTETVTAPAGEQFLFVKVGVEHVDGGATATPSAGVRPFNESVDGPDSLPASYEDGVYRSVRELTVGATSTGWIAVQVDADVTASDVRVAFSPDVLVTEDEYAWTLVDDED</sequence>
<dbReference type="RefSeq" id="WP_336348444.1">
    <property type="nucleotide sequence ID" value="NZ_JAZAQL010000001.1"/>
</dbReference>
<dbReference type="PROSITE" id="PS51257">
    <property type="entry name" value="PROKAR_LIPOPROTEIN"/>
    <property type="match status" value="1"/>
</dbReference>